<gene>
    <name evidence="1" type="ORF">Pfra01_001403700</name>
</gene>
<dbReference type="Proteomes" id="UP001165121">
    <property type="component" value="Unassembled WGS sequence"/>
</dbReference>
<proteinExistence type="predicted"/>
<organism evidence="1 2">
    <name type="scientific">Phytophthora fragariaefolia</name>
    <dbReference type="NCBI Taxonomy" id="1490495"/>
    <lineage>
        <taxon>Eukaryota</taxon>
        <taxon>Sar</taxon>
        <taxon>Stramenopiles</taxon>
        <taxon>Oomycota</taxon>
        <taxon>Peronosporomycetes</taxon>
        <taxon>Peronosporales</taxon>
        <taxon>Peronosporaceae</taxon>
        <taxon>Phytophthora</taxon>
    </lineage>
</organism>
<evidence type="ECO:0000313" key="2">
    <source>
        <dbReference type="Proteomes" id="UP001165121"/>
    </source>
</evidence>
<comment type="caution">
    <text evidence="1">The sequence shown here is derived from an EMBL/GenBank/DDBJ whole genome shotgun (WGS) entry which is preliminary data.</text>
</comment>
<reference evidence="1" key="1">
    <citation type="submission" date="2023-04" db="EMBL/GenBank/DDBJ databases">
        <title>Phytophthora fragariaefolia NBRC 109709.</title>
        <authorList>
            <person name="Ichikawa N."/>
            <person name="Sato H."/>
            <person name="Tonouchi N."/>
        </authorList>
    </citation>
    <scope>NUCLEOTIDE SEQUENCE</scope>
    <source>
        <strain evidence="1">NBRC 109709</strain>
    </source>
</reference>
<sequence length="76" mass="8388">MGTAEMAPHVKRTKQEIDVKANVVKMDDDADEVPPAEAEHRDDYGVAPSWKSAKLSRTKPSRSLPLIVSGIFPELE</sequence>
<keyword evidence="2" id="KW-1185">Reference proteome</keyword>
<evidence type="ECO:0000313" key="1">
    <source>
        <dbReference type="EMBL" id="GMF42613.1"/>
    </source>
</evidence>
<protein>
    <submittedName>
        <fullName evidence="1">Unnamed protein product</fullName>
    </submittedName>
</protein>
<accession>A0A9W6XP82</accession>
<name>A0A9W6XP82_9STRA</name>
<dbReference type="EMBL" id="BSXT01001458">
    <property type="protein sequence ID" value="GMF42613.1"/>
    <property type="molecule type" value="Genomic_DNA"/>
</dbReference>
<dbReference type="AlphaFoldDB" id="A0A9W6XP82"/>